<dbReference type="EMBL" id="MFKV01000007">
    <property type="protein sequence ID" value="OGG50754.1"/>
    <property type="molecule type" value="Genomic_DNA"/>
</dbReference>
<evidence type="ECO:0000256" key="5">
    <source>
        <dbReference type="ARBA" id="ARBA00043884"/>
    </source>
</evidence>
<dbReference type="InterPro" id="IPR006131">
    <property type="entry name" value="Asp_carbamoyltransf_Asp/Orn-bd"/>
</dbReference>
<dbReference type="NCBIfam" id="NF002032">
    <property type="entry name" value="PRK00856.1"/>
    <property type="match status" value="1"/>
</dbReference>
<evidence type="ECO:0000313" key="11">
    <source>
        <dbReference type="Proteomes" id="UP000178370"/>
    </source>
</evidence>
<dbReference type="EC" id="2.1.3.2" evidence="7"/>
<dbReference type="AlphaFoldDB" id="A0A1F6CNK3"/>
<dbReference type="Gene3D" id="3.40.50.1370">
    <property type="entry name" value="Aspartate/ornithine carbamoyltransferase"/>
    <property type="match status" value="2"/>
</dbReference>
<feature type="binding site" evidence="7">
    <location>
        <position position="127"/>
    </location>
    <ligand>
        <name>carbamoyl phosphate</name>
        <dbReference type="ChEBI" id="CHEBI:58228"/>
    </ligand>
</feature>
<dbReference type="SUPFAM" id="SSF53671">
    <property type="entry name" value="Aspartate/ornithine carbamoyltransferase"/>
    <property type="match status" value="1"/>
</dbReference>
<feature type="binding site" evidence="7">
    <location>
        <position position="48"/>
    </location>
    <ligand>
        <name>carbamoyl phosphate</name>
        <dbReference type="ChEBI" id="CHEBI:58228"/>
    </ligand>
</feature>
<dbReference type="NCBIfam" id="TIGR00670">
    <property type="entry name" value="asp_carb_tr"/>
    <property type="match status" value="1"/>
</dbReference>
<dbReference type="Proteomes" id="UP000178370">
    <property type="component" value="Unassembled WGS sequence"/>
</dbReference>
<dbReference type="HAMAP" id="MF_00001">
    <property type="entry name" value="Asp_carb_tr"/>
    <property type="match status" value="1"/>
</dbReference>
<feature type="binding site" evidence="7">
    <location>
        <position position="49"/>
    </location>
    <ligand>
        <name>carbamoyl phosphate</name>
        <dbReference type="ChEBI" id="CHEBI:58228"/>
    </ligand>
</feature>
<dbReference type="FunFam" id="3.40.50.1370:FF:000002">
    <property type="entry name" value="Aspartate carbamoyltransferase 2"/>
    <property type="match status" value="1"/>
</dbReference>
<keyword evidence="3 7" id="KW-0808">Transferase</keyword>
<dbReference type="GO" id="GO:0044205">
    <property type="term" value="P:'de novo' UMP biosynthetic process"/>
    <property type="evidence" value="ECO:0007669"/>
    <property type="project" value="UniProtKB-UniRule"/>
</dbReference>
<feature type="binding site" evidence="7">
    <location>
        <position position="160"/>
    </location>
    <ligand>
        <name>L-aspartate</name>
        <dbReference type="ChEBI" id="CHEBI:29991"/>
    </ligand>
</feature>
<dbReference type="FunFam" id="3.40.50.1370:FF:000001">
    <property type="entry name" value="Aspartate carbamoyltransferase"/>
    <property type="match status" value="1"/>
</dbReference>
<dbReference type="GO" id="GO:0004070">
    <property type="term" value="F:aspartate carbamoyltransferase activity"/>
    <property type="evidence" value="ECO:0007669"/>
    <property type="project" value="UniProtKB-UniRule"/>
</dbReference>
<dbReference type="PRINTS" id="PR00101">
    <property type="entry name" value="ATCASE"/>
</dbReference>
<comment type="subunit">
    <text evidence="7">Heterododecamer (2C3:3R2) of six catalytic PyrB chains organized as two trimers (C3), and six regulatory PyrI chains organized as three dimers (R2).</text>
</comment>
<feature type="binding site" evidence="7">
    <location>
        <position position="222"/>
    </location>
    <ligand>
        <name>L-aspartate</name>
        <dbReference type="ChEBI" id="CHEBI:29991"/>
    </ligand>
</feature>
<feature type="binding site" evidence="7">
    <location>
        <position position="262"/>
    </location>
    <ligand>
        <name>carbamoyl phosphate</name>
        <dbReference type="ChEBI" id="CHEBI:58228"/>
    </ligand>
</feature>
<evidence type="ECO:0000259" key="9">
    <source>
        <dbReference type="Pfam" id="PF02729"/>
    </source>
</evidence>
<dbReference type="STRING" id="1798482.A2763_02410"/>
<comment type="function">
    <text evidence="5 7">Catalyzes the condensation of carbamoyl phosphate and aspartate to form carbamoyl aspartate and inorganic phosphate, the committed step in the de novo pyrimidine nucleotide biosynthesis pathway.</text>
</comment>
<organism evidence="10 11">
    <name type="scientific">Candidatus Kaiserbacteria bacterium RIFCSPHIGHO2_01_FULL_54_36</name>
    <dbReference type="NCBI Taxonomy" id="1798482"/>
    <lineage>
        <taxon>Bacteria</taxon>
        <taxon>Candidatus Kaiseribacteriota</taxon>
    </lineage>
</organism>
<dbReference type="InterPro" id="IPR036901">
    <property type="entry name" value="Asp/Orn_carbamoylTrfase_sf"/>
</dbReference>
<dbReference type="InterPro" id="IPR006132">
    <property type="entry name" value="Asp/Orn_carbamoyltranf_P-bd"/>
</dbReference>
<feature type="binding site" evidence="7">
    <location>
        <position position="78"/>
    </location>
    <ligand>
        <name>L-aspartate</name>
        <dbReference type="ChEBI" id="CHEBI:29991"/>
    </ligand>
</feature>
<dbReference type="Pfam" id="PF00185">
    <property type="entry name" value="OTCace"/>
    <property type="match status" value="1"/>
</dbReference>
<comment type="caution">
    <text evidence="10">The sequence shown here is derived from an EMBL/GenBank/DDBJ whole genome shotgun (WGS) entry which is preliminary data.</text>
</comment>
<evidence type="ECO:0000256" key="4">
    <source>
        <dbReference type="ARBA" id="ARBA00022975"/>
    </source>
</evidence>
<dbReference type="Pfam" id="PF02729">
    <property type="entry name" value="OTCace_N"/>
    <property type="match status" value="1"/>
</dbReference>
<feature type="binding site" evidence="7">
    <location>
        <position position="99"/>
    </location>
    <ligand>
        <name>carbamoyl phosphate</name>
        <dbReference type="ChEBI" id="CHEBI:58228"/>
    </ligand>
</feature>
<protein>
    <recommendedName>
        <fullName evidence="7">Aspartate carbamoyltransferase</fullName>
        <ecNumber evidence="7">2.1.3.2</ecNumber>
    </recommendedName>
    <alternativeName>
        <fullName evidence="7">Aspartate transcarbamylase</fullName>
        <shortName evidence="7">ATCase</shortName>
    </alternativeName>
</protein>
<evidence type="ECO:0000256" key="1">
    <source>
        <dbReference type="ARBA" id="ARBA00004852"/>
    </source>
</evidence>
<dbReference type="GO" id="GO:0006207">
    <property type="term" value="P:'de novo' pyrimidine nucleobase biosynthetic process"/>
    <property type="evidence" value="ECO:0007669"/>
    <property type="project" value="InterPro"/>
</dbReference>
<gene>
    <name evidence="7" type="primary">pyrB</name>
    <name evidence="10" type="ORF">A2763_02410</name>
</gene>
<dbReference type="PRINTS" id="PR00100">
    <property type="entry name" value="AOTCASE"/>
</dbReference>
<dbReference type="GO" id="GO:0016597">
    <property type="term" value="F:amino acid binding"/>
    <property type="evidence" value="ECO:0007669"/>
    <property type="project" value="InterPro"/>
</dbReference>
<feature type="domain" description="Aspartate/ornithine carbamoyltransferase Asp/Orn-binding" evidence="8">
    <location>
        <begin position="146"/>
        <end position="296"/>
    </location>
</feature>
<proteinExistence type="inferred from homology"/>
<comment type="similarity">
    <text evidence="2 7">Belongs to the aspartate/ornithine carbamoyltransferase superfamily. ATCase family.</text>
</comment>
<comment type="pathway">
    <text evidence="1 7">Pyrimidine metabolism; UMP biosynthesis via de novo pathway; (S)-dihydroorotate from bicarbonate: step 2/3.</text>
</comment>
<sequence length="303" mass="34294">MRHLTKTQQFTRASLQQLFELADRLEKEPDDSLKGKILASLFYEPSTRTRFSFESAMMRLGGNVLSMESASQSSSANKGETIEDTIRVVNHYADIIVLRHPESGASERAAKVSNIPVINAGDGAGQHPTQALLDLYTIYRELPKVDGIHMAIIGDLRYGRAARSIAYLLGKYKDIHFTLVSSPELRMSDDVKDYLKRHNITFEETESLEKAMKSVDVVYQTRVQKERFPSEAEYLRFKGQYIIDRRLADGMKEGAIIIHPLPRVGEIESEVDDSPHAVYFKQAFYGFLVRKALLKTMLSGKKS</sequence>
<dbReference type="PANTHER" id="PTHR45753:SF6">
    <property type="entry name" value="ASPARTATE CARBAMOYLTRANSFERASE"/>
    <property type="match status" value="1"/>
</dbReference>
<feature type="binding site" evidence="7">
    <location>
        <position position="261"/>
    </location>
    <ligand>
        <name>carbamoyl phosphate</name>
        <dbReference type="ChEBI" id="CHEBI:58228"/>
    </ligand>
</feature>
<feature type="domain" description="Aspartate/ornithine carbamoyltransferase carbamoyl-P binding" evidence="9">
    <location>
        <begin position="2"/>
        <end position="139"/>
    </location>
</feature>
<evidence type="ECO:0000313" key="10">
    <source>
        <dbReference type="EMBL" id="OGG50754.1"/>
    </source>
</evidence>
<comment type="catalytic activity">
    <reaction evidence="6 7">
        <text>carbamoyl phosphate + L-aspartate = N-carbamoyl-L-aspartate + phosphate + H(+)</text>
        <dbReference type="Rhea" id="RHEA:20013"/>
        <dbReference type="ChEBI" id="CHEBI:15378"/>
        <dbReference type="ChEBI" id="CHEBI:29991"/>
        <dbReference type="ChEBI" id="CHEBI:32814"/>
        <dbReference type="ChEBI" id="CHEBI:43474"/>
        <dbReference type="ChEBI" id="CHEBI:58228"/>
        <dbReference type="EC" id="2.1.3.2"/>
    </reaction>
</comment>
<dbReference type="GO" id="GO:0006520">
    <property type="term" value="P:amino acid metabolic process"/>
    <property type="evidence" value="ECO:0007669"/>
    <property type="project" value="InterPro"/>
</dbReference>
<evidence type="ECO:0000256" key="6">
    <source>
        <dbReference type="ARBA" id="ARBA00048859"/>
    </source>
</evidence>
<keyword evidence="4 7" id="KW-0665">Pyrimidine biosynthesis</keyword>
<evidence type="ECO:0000256" key="7">
    <source>
        <dbReference type="HAMAP-Rule" id="MF_00001"/>
    </source>
</evidence>
<name>A0A1F6CNK3_9BACT</name>
<dbReference type="PROSITE" id="PS00097">
    <property type="entry name" value="CARBAMOYLTRANSFERASE"/>
    <property type="match status" value="1"/>
</dbReference>
<dbReference type="InterPro" id="IPR002082">
    <property type="entry name" value="Asp_carbamoyltransf"/>
</dbReference>
<evidence type="ECO:0000256" key="2">
    <source>
        <dbReference type="ARBA" id="ARBA00008896"/>
    </source>
</evidence>
<feature type="binding site" evidence="7">
    <location>
        <position position="130"/>
    </location>
    <ligand>
        <name>carbamoyl phosphate</name>
        <dbReference type="ChEBI" id="CHEBI:58228"/>
    </ligand>
</feature>
<dbReference type="UniPathway" id="UPA00070">
    <property type="reaction ID" value="UER00116"/>
</dbReference>
<reference evidence="10 11" key="1">
    <citation type="journal article" date="2016" name="Nat. Commun.">
        <title>Thousands of microbial genomes shed light on interconnected biogeochemical processes in an aquifer system.</title>
        <authorList>
            <person name="Anantharaman K."/>
            <person name="Brown C.T."/>
            <person name="Hug L.A."/>
            <person name="Sharon I."/>
            <person name="Castelle C.J."/>
            <person name="Probst A.J."/>
            <person name="Thomas B.C."/>
            <person name="Singh A."/>
            <person name="Wilkins M.J."/>
            <person name="Karaoz U."/>
            <person name="Brodie E.L."/>
            <person name="Williams K.H."/>
            <person name="Hubbard S.S."/>
            <person name="Banfield J.F."/>
        </authorList>
    </citation>
    <scope>NUCLEOTIDE SEQUENCE [LARGE SCALE GENOMIC DNA]</scope>
</reference>
<dbReference type="InterPro" id="IPR006130">
    <property type="entry name" value="Asp/Orn_carbamoylTrfase"/>
</dbReference>
<dbReference type="PANTHER" id="PTHR45753">
    <property type="entry name" value="ORNITHINE CARBAMOYLTRANSFERASE, MITOCHONDRIAL"/>
    <property type="match status" value="1"/>
</dbReference>
<evidence type="ECO:0000256" key="3">
    <source>
        <dbReference type="ARBA" id="ARBA00022679"/>
    </source>
</evidence>
<accession>A0A1F6CNK3</accession>
<evidence type="ECO:0000259" key="8">
    <source>
        <dbReference type="Pfam" id="PF00185"/>
    </source>
</evidence>